<evidence type="ECO:0000313" key="5">
    <source>
        <dbReference type="Proteomes" id="UP000186019"/>
    </source>
</evidence>
<dbReference type="STRING" id="573024.SAMN05216208_3570"/>
<protein>
    <submittedName>
        <fullName evidence="4">TRAP transporter, 4TM/12TM fusion protein</fullName>
    </submittedName>
</protein>
<dbReference type="RefSeq" id="WP_076535570.1">
    <property type="nucleotide sequence ID" value="NZ_FOAC01000007.1"/>
</dbReference>
<keyword evidence="2" id="KW-0812">Transmembrane</keyword>
<dbReference type="PANTHER" id="PTHR43849">
    <property type="entry name" value="BLL3936 PROTEIN"/>
    <property type="match status" value="1"/>
</dbReference>
<keyword evidence="1" id="KW-1003">Cell membrane</keyword>
<dbReference type="OrthoDB" id="9759894at2"/>
<dbReference type="Pfam" id="PF06808">
    <property type="entry name" value="DctM"/>
    <property type="match status" value="1"/>
</dbReference>
<feature type="transmembrane region" description="Helical" evidence="2">
    <location>
        <begin position="556"/>
        <end position="577"/>
    </location>
</feature>
<comment type="subcellular location">
    <subcellularLocation>
        <location evidence="1">Cell inner membrane</location>
        <topology evidence="1">Multi-pass membrane protein</topology>
    </subcellularLocation>
</comment>
<dbReference type="InterPro" id="IPR011853">
    <property type="entry name" value="TRAP_DctM-Dct_fused"/>
</dbReference>
<feature type="transmembrane region" description="Helical" evidence="2">
    <location>
        <begin position="124"/>
        <end position="147"/>
    </location>
</feature>
<feature type="transmembrane region" description="Helical" evidence="2">
    <location>
        <begin position="589"/>
        <end position="617"/>
    </location>
</feature>
<keyword evidence="1" id="KW-0813">Transport</keyword>
<dbReference type="GO" id="GO:0022857">
    <property type="term" value="F:transmembrane transporter activity"/>
    <property type="evidence" value="ECO:0007669"/>
    <property type="project" value="UniProtKB-UniRule"/>
</dbReference>
<organism evidence="4 5">
    <name type="scientific">Roseovarius nanhaiticus</name>
    <dbReference type="NCBI Taxonomy" id="573024"/>
    <lineage>
        <taxon>Bacteria</taxon>
        <taxon>Pseudomonadati</taxon>
        <taxon>Pseudomonadota</taxon>
        <taxon>Alphaproteobacteria</taxon>
        <taxon>Rhodobacterales</taxon>
        <taxon>Roseobacteraceae</taxon>
        <taxon>Roseovarius</taxon>
    </lineage>
</organism>
<feature type="transmembrane region" description="Helical" evidence="2">
    <location>
        <begin position="99"/>
        <end position="117"/>
    </location>
</feature>
<accession>A0A1N7HN01</accession>
<name>A0A1N7HN01_9RHOB</name>
<evidence type="ECO:0000256" key="1">
    <source>
        <dbReference type="RuleBase" id="RU369079"/>
    </source>
</evidence>
<dbReference type="PANTHER" id="PTHR43849:SF2">
    <property type="entry name" value="BLL3936 PROTEIN"/>
    <property type="match status" value="1"/>
</dbReference>
<keyword evidence="1" id="KW-0997">Cell inner membrane</keyword>
<gene>
    <name evidence="4" type="ORF">SAMN05421666_3487</name>
</gene>
<feature type="domain" description="TRAP C4-dicarboxylate transport system permease DctM subunit" evidence="3">
    <location>
        <begin position="113"/>
        <end position="545"/>
    </location>
</feature>
<evidence type="ECO:0000259" key="3">
    <source>
        <dbReference type="Pfam" id="PF06808"/>
    </source>
</evidence>
<feature type="transmembrane region" description="Helical" evidence="2">
    <location>
        <begin position="403"/>
        <end position="436"/>
    </location>
</feature>
<keyword evidence="5" id="KW-1185">Reference proteome</keyword>
<evidence type="ECO:0000313" key="4">
    <source>
        <dbReference type="EMBL" id="SIS26229.1"/>
    </source>
</evidence>
<feature type="transmembrane region" description="Helical" evidence="2">
    <location>
        <begin position="448"/>
        <end position="479"/>
    </location>
</feature>
<feature type="transmembrane region" description="Helical" evidence="2">
    <location>
        <begin position="527"/>
        <end position="544"/>
    </location>
</feature>
<comment type="function">
    <text evidence="1">Part of the tripartite ATP-independent periplasmic (TRAP) transport system.</text>
</comment>
<dbReference type="GO" id="GO:0005886">
    <property type="term" value="C:plasma membrane"/>
    <property type="evidence" value="ECO:0007669"/>
    <property type="project" value="UniProtKB-SubCell"/>
</dbReference>
<dbReference type="AlphaFoldDB" id="A0A1N7HN01"/>
<feature type="transmembrane region" description="Helical" evidence="2">
    <location>
        <begin position="363"/>
        <end position="383"/>
    </location>
</feature>
<dbReference type="InterPro" id="IPR010656">
    <property type="entry name" value="DctM"/>
</dbReference>
<feature type="transmembrane region" description="Helical" evidence="2">
    <location>
        <begin position="491"/>
        <end position="515"/>
    </location>
</feature>
<dbReference type="EMBL" id="FTNV01000006">
    <property type="protein sequence ID" value="SIS26229.1"/>
    <property type="molecule type" value="Genomic_DNA"/>
</dbReference>
<proteinExistence type="predicted"/>
<keyword evidence="2" id="KW-1133">Transmembrane helix</keyword>
<reference evidence="4 5" key="1">
    <citation type="submission" date="2017-01" db="EMBL/GenBank/DDBJ databases">
        <authorList>
            <person name="Mah S.A."/>
            <person name="Swanson W.J."/>
            <person name="Moy G.W."/>
            <person name="Vacquier V.D."/>
        </authorList>
    </citation>
    <scope>NUCLEOTIDE SEQUENCE [LARGE SCALE GENOMIC DNA]</scope>
    <source>
        <strain evidence="4 5">DSM 29590</strain>
    </source>
</reference>
<dbReference type="NCBIfam" id="TIGR02123">
    <property type="entry name" value="TRAP_fused"/>
    <property type="match status" value="1"/>
</dbReference>
<dbReference type="Proteomes" id="UP000186019">
    <property type="component" value="Unassembled WGS sequence"/>
</dbReference>
<feature type="transmembrane region" description="Helical" evidence="2">
    <location>
        <begin position="65"/>
        <end position="87"/>
    </location>
</feature>
<keyword evidence="2" id="KW-0472">Membrane</keyword>
<evidence type="ECO:0000256" key="2">
    <source>
        <dbReference type="SAM" id="Phobius"/>
    </source>
</evidence>
<feature type="transmembrane region" description="Helical" evidence="2">
    <location>
        <begin position="12"/>
        <end position="30"/>
    </location>
</feature>
<feature type="transmembrane region" description="Helical" evidence="2">
    <location>
        <begin position="42"/>
        <end position="58"/>
    </location>
</feature>
<sequence>MASAEPPTLRGRIISALSIFLGIFIFYTSFSGPFESLVQRGIFVGIIATLGVLMYPLWPDSRLRPLGIAIDAVMVLTVTVSITYIIVNFERIMTELPWATTWDMLMGFGTLAVILELSRRTSNLVFPIIVGLSVAYAFFGDMIPGSFGHRGFDASYITEIIFLSDRGLWGMLVNVASTTLAAFVLFGAILLHTGAGETFFELSARLGGARPGGAAKIATFASGFFGAINGSTVANVATTGNFTIPLMKRLKYPPAYAGAVETVASTGGQLAPPIMGTAAFVMAELVGINYWSIALAGIVPAILFYLGVYSTVHVIARRRGFQPVSPENLPDWRGAVSLPRLAPIFAGLGGLAFGIINGNSVELTACYGMLAMIAAVIAARVWAGQELREVLWIVVRALEEGGRGIVIVGILLVGAQVFVGLINLTGLGVAITSAVLAVGQGNIPLIAALMAVVCLIAGMGLPTSAAYVMVAAVFAPALIQQGIDPLTVHMFVLYYAALSVMTPPVCLGVFVAAAIAKAPWMQVAGQTLRLGATAYVLPMLFLAYPGMLGGGGVEGIARALISGAVFAISMAHLLGGARLQGRAWTIPVWAAPACLALLAPWWATLGGAALLALLIWAEARHRDTPATPTQRKAA</sequence>
<feature type="transmembrane region" description="Helical" evidence="2">
    <location>
        <begin position="336"/>
        <end position="356"/>
    </location>
</feature>
<feature type="transmembrane region" description="Helical" evidence="2">
    <location>
        <begin position="167"/>
        <end position="191"/>
    </location>
</feature>
<feature type="transmembrane region" description="Helical" evidence="2">
    <location>
        <begin position="290"/>
        <end position="316"/>
    </location>
</feature>